<dbReference type="EMBL" id="WEKV01000020">
    <property type="protein sequence ID" value="KAB7782647.1"/>
    <property type="molecule type" value="Genomic_DNA"/>
</dbReference>
<dbReference type="AlphaFoldDB" id="A0A833J1E6"/>
<protein>
    <recommendedName>
        <fullName evidence="3">Transcription factor</fullName>
    </recommendedName>
</protein>
<accession>A0A833J1E6</accession>
<dbReference type="Pfam" id="PF07704">
    <property type="entry name" value="PSK_trans_fac"/>
    <property type="match status" value="1"/>
</dbReference>
<dbReference type="InterPro" id="IPR011660">
    <property type="entry name" value="VapB-like"/>
</dbReference>
<comment type="caution">
    <text evidence="1">The sequence shown here is derived from an EMBL/GenBank/DDBJ whole genome shotgun (WGS) entry which is preliminary data.</text>
</comment>
<organism evidence="1 2">
    <name type="scientific">Methylorubrum populi</name>
    <dbReference type="NCBI Taxonomy" id="223967"/>
    <lineage>
        <taxon>Bacteria</taxon>
        <taxon>Pseudomonadati</taxon>
        <taxon>Pseudomonadota</taxon>
        <taxon>Alphaproteobacteria</taxon>
        <taxon>Hyphomicrobiales</taxon>
        <taxon>Methylobacteriaceae</taxon>
        <taxon>Methylorubrum</taxon>
    </lineage>
</organism>
<evidence type="ECO:0008006" key="3">
    <source>
        <dbReference type="Google" id="ProtNLM"/>
    </source>
</evidence>
<dbReference type="Proteomes" id="UP000469949">
    <property type="component" value="Unassembled WGS sequence"/>
</dbReference>
<reference evidence="1 2" key="1">
    <citation type="submission" date="2019-10" db="EMBL/GenBank/DDBJ databases">
        <title>Draft Genome Sequence of the Caffeine Degrading Methylotroph Methylorubrum populi PINKEL.</title>
        <authorList>
            <person name="Dawson S.C."/>
            <person name="Zhang X."/>
            <person name="Wright M.E."/>
            <person name="Sharma G."/>
            <person name="Langner J.T."/>
            <person name="Ditty J.L."/>
            <person name="Subuyuj G.A."/>
        </authorList>
    </citation>
    <scope>NUCLEOTIDE SEQUENCE [LARGE SCALE GENOMIC DNA]</scope>
    <source>
        <strain evidence="1 2">Pinkel</strain>
    </source>
</reference>
<gene>
    <name evidence="1" type="ORF">F8B43_5402</name>
</gene>
<evidence type="ECO:0000313" key="1">
    <source>
        <dbReference type="EMBL" id="KAB7782647.1"/>
    </source>
</evidence>
<evidence type="ECO:0000313" key="2">
    <source>
        <dbReference type="Proteomes" id="UP000469949"/>
    </source>
</evidence>
<name>A0A833J1E6_9HYPH</name>
<proteinExistence type="predicted"/>
<sequence>MSLTIESEEIELLAERLAAVTHVNKAEAVRMALSNELQRREASLPLAERIKPLLDRIDSYPSTGLEADKAFFDSLNDE</sequence>
<dbReference type="RefSeq" id="WP_152278985.1">
    <property type="nucleotide sequence ID" value="NZ_JAQYXN010000001.1"/>
</dbReference>